<dbReference type="InterPro" id="IPR030513">
    <property type="entry name" value="Dehydrin_CS"/>
</dbReference>
<feature type="compositionally biased region" description="Basic and acidic residues" evidence="3">
    <location>
        <begin position="85"/>
        <end position="94"/>
    </location>
</feature>
<comment type="similarity">
    <text evidence="1 2">Belongs to the plant dehydrin family.</text>
</comment>
<feature type="compositionally biased region" description="Low complexity" evidence="3">
    <location>
        <begin position="110"/>
        <end position="120"/>
    </location>
</feature>
<dbReference type="GO" id="GO:0009414">
    <property type="term" value="P:response to water deprivation"/>
    <property type="evidence" value="ECO:0007669"/>
    <property type="project" value="TreeGrafter"/>
</dbReference>
<evidence type="ECO:0000256" key="3">
    <source>
        <dbReference type="SAM" id="MobiDB-lite"/>
    </source>
</evidence>
<dbReference type="GO" id="GO:0009737">
    <property type="term" value="P:response to abscisic acid"/>
    <property type="evidence" value="ECO:0007669"/>
    <property type="project" value="TreeGrafter"/>
</dbReference>
<accession>A0A8K1V8R6</accession>
<evidence type="ECO:0000256" key="2">
    <source>
        <dbReference type="RuleBase" id="RU003995"/>
    </source>
</evidence>
<dbReference type="PANTHER" id="PTHR33346:SF42">
    <property type="entry name" value="DEHYDRIN XERO 1"/>
    <property type="match status" value="1"/>
</dbReference>
<name>A0A8K1V8R6_ACTDE</name>
<dbReference type="PROSITE" id="PS00823">
    <property type="entry name" value="DEHYDRIN_2"/>
    <property type="match status" value="1"/>
</dbReference>
<feature type="region of interest" description="Disordered" evidence="3">
    <location>
        <begin position="1"/>
        <end position="147"/>
    </location>
</feature>
<feature type="compositionally biased region" description="Polar residues" evidence="3">
    <location>
        <begin position="53"/>
        <end position="63"/>
    </location>
</feature>
<organism evidence="4">
    <name type="scientific">Actinidia deliciosa</name>
    <name type="common">Kiwi</name>
    <dbReference type="NCBI Taxonomy" id="3627"/>
    <lineage>
        <taxon>Eukaryota</taxon>
        <taxon>Viridiplantae</taxon>
        <taxon>Streptophyta</taxon>
        <taxon>Embryophyta</taxon>
        <taxon>Tracheophyta</taxon>
        <taxon>Spermatophyta</taxon>
        <taxon>Magnoliopsida</taxon>
        <taxon>eudicotyledons</taxon>
        <taxon>Gunneridae</taxon>
        <taxon>Pentapetalae</taxon>
        <taxon>asterids</taxon>
        <taxon>Ericales</taxon>
        <taxon>Actinidiaceae</taxon>
        <taxon>Actinidia</taxon>
    </lineage>
</organism>
<dbReference type="PROSITE" id="PS00315">
    <property type="entry name" value="DEHYDRIN_1"/>
    <property type="match status" value="1"/>
</dbReference>
<reference evidence="4" key="1">
    <citation type="submission" date="2020-08" db="EMBL/GenBank/DDBJ databases">
        <authorList>
            <person name="Liang D."/>
            <person name="Zhang J."/>
            <person name="Xia H."/>
            <person name="Lin L.J."/>
            <person name="Deng H.H."/>
            <person name="Lv X.L."/>
            <person name="Wang Z.H."/>
            <person name="Zhang X.A."/>
            <person name="Wang J."/>
            <person name="Xiong B."/>
        </authorList>
    </citation>
    <scope>NUCLEOTIDE SEQUENCE</scope>
</reference>
<evidence type="ECO:0000256" key="1">
    <source>
        <dbReference type="ARBA" id="ARBA00008403"/>
    </source>
</evidence>
<protein>
    <submittedName>
        <fullName evidence="4">Dehydrin 1</fullName>
    </submittedName>
</protein>
<dbReference type="PANTHER" id="PTHR33346">
    <property type="entry name" value="DEHYDRIN XERO 2-RELATED"/>
    <property type="match status" value="1"/>
</dbReference>
<evidence type="ECO:0000313" key="4">
    <source>
        <dbReference type="EMBL" id="UEC49814.1"/>
    </source>
</evidence>
<dbReference type="EMBL" id="MT862732">
    <property type="protein sequence ID" value="UEC49814.1"/>
    <property type="molecule type" value="mRNA"/>
</dbReference>
<dbReference type="InterPro" id="IPR000167">
    <property type="entry name" value="Dehydrin"/>
</dbReference>
<dbReference type="GO" id="GO:0009631">
    <property type="term" value="P:cold acclimation"/>
    <property type="evidence" value="ECO:0007669"/>
    <property type="project" value="TreeGrafter"/>
</dbReference>
<gene>
    <name evidence="4" type="primary">DHN1</name>
</gene>
<sequence length="147" mass="16114">MVKKNGRYGKVQHDEYGKPIILTHEYENPVLNTDSMGDYGSTGATDMFGTPGPSGTQHQQLPRSGSSSSSSSEDDGLGGRRKKKELREKNKEKLTNPTGAHHKNRQNHNTATTTTTTTTTPGTGVEHHEKKGVMDKIKEKLPGTHHH</sequence>
<dbReference type="AlphaFoldDB" id="A0A8K1V8R6"/>
<proteinExistence type="evidence at transcript level"/>
<feature type="compositionally biased region" description="Basic and acidic residues" evidence="3">
    <location>
        <begin position="125"/>
        <end position="147"/>
    </location>
</feature>
<dbReference type="Pfam" id="PF00257">
    <property type="entry name" value="Dehydrin"/>
    <property type="match status" value="1"/>
</dbReference>
<dbReference type="GO" id="GO:0005829">
    <property type="term" value="C:cytosol"/>
    <property type="evidence" value="ECO:0007669"/>
    <property type="project" value="TreeGrafter"/>
</dbReference>